<organism evidence="3 4">
    <name type="scientific">Pinibacter soli</name>
    <dbReference type="NCBI Taxonomy" id="3044211"/>
    <lineage>
        <taxon>Bacteria</taxon>
        <taxon>Pseudomonadati</taxon>
        <taxon>Bacteroidota</taxon>
        <taxon>Chitinophagia</taxon>
        <taxon>Chitinophagales</taxon>
        <taxon>Chitinophagaceae</taxon>
        <taxon>Pinibacter</taxon>
    </lineage>
</organism>
<evidence type="ECO:0000256" key="1">
    <source>
        <dbReference type="ARBA" id="ARBA00009981"/>
    </source>
</evidence>
<comment type="caution">
    <text evidence="3">The sequence shown here is derived from an EMBL/GenBank/DDBJ whole genome shotgun (WGS) entry which is preliminary data.</text>
</comment>
<dbReference type="SUPFAM" id="SSF143120">
    <property type="entry name" value="YefM-like"/>
    <property type="match status" value="1"/>
</dbReference>
<dbReference type="EMBL" id="JASBRG010000002">
    <property type="protein sequence ID" value="MDI3318911.1"/>
    <property type="molecule type" value="Genomic_DNA"/>
</dbReference>
<dbReference type="InterPro" id="IPR051405">
    <property type="entry name" value="phD/YefM_antitoxin"/>
</dbReference>
<dbReference type="RefSeq" id="WP_282333031.1">
    <property type="nucleotide sequence ID" value="NZ_JASBRG010000002.1"/>
</dbReference>
<dbReference type="Pfam" id="PF02604">
    <property type="entry name" value="PhdYeFM_antitox"/>
    <property type="match status" value="1"/>
</dbReference>
<keyword evidence="4" id="KW-1185">Reference proteome</keyword>
<dbReference type="InterPro" id="IPR006442">
    <property type="entry name" value="Antitoxin_Phd/YefM"/>
</dbReference>
<proteinExistence type="inferred from homology"/>
<accession>A0ABT6R8M3</accession>
<gene>
    <name evidence="3" type="ORF">QJ048_03960</name>
</gene>
<comment type="similarity">
    <text evidence="1 2">Belongs to the phD/YefM antitoxin family.</text>
</comment>
<dbReference type="PANTHER" id="PTHR33713:SF6">
    <property type="entry name" value="ANTITOXIN YEFM"/>
    <property type="match status" value="1"/>
</dbReference>
<evidence type="ECO:0000256" key="2">
    <source>
        <dbReference type="RuleBase" id="RU362080"/>
    </source>
</evidence>
<dbReference type="Gene3D" id="3.40.1620.10">
    <property type="entry name" value="YefM-like domain"/>
    <property type="match status" value="1"/>
</dbReference>
<dbReference type="PANTHER" id="PTHR33713">
    <property type="entry name" value="ANTITOXIN YAFN-RELATED"/>
    <property type="match status" value="1"/>
</dbReference>
<dbReference type="InterPro" id="IPR036165">
    <property type="entry name" value="YefM-like_sf"/>
</dbReference>
<comment type="function">
    <text evidence="2">Antitoxin component of a type II toxin-antitoxin (TA) system.</text>
</comment>
<dbReference type="NCBIfam" id="TIGR01552">
    <property type="entry name" value="phd_fam"/>
    <property type="match status" value="1"/>
</dbReference>
<sequence length="83" mass="9447">MQAISISQLRSNIKKYLDDVAKSLDVIVVPRTNEDDAVVIMSIKEYNSLTETGHLLSTAANRARLKESIQQLQEKKTRKFKLD</sequence>
<evidence type="ECO:0000313" key="4">
    <source>
        <dbReference type="Proteomes" id="UP001226434"/>
    </source>
</evidence>
<protein>
    <recommendedName>
        <fullName evidence="2">Antitoxin</fullName>
    </recommendedName>
</protein>
<reference evidence="3 4" key="1">
    <citation type="submission" date="2023-05" db="EMBL/GenBank/DDBJ databases">
        <title>Genome sequence of Pinibacter sp. MAH-24.</title>
        <authorList>
            <person name="Huq M.A."/>
        </authorList>
    </citation>
    <scope>NUCLEOTIDE SEQUENCE [LARGE SCALE GENOMIC DNA]</scope>
    <source>
        <strain evidence="3 4">MAH-24</strain>
    </source>
</reference>
<dbReference type="Proteomes" id="UP001226434">
    <property type="component" value="Unassembled WGS sequence"/>
</dbReference>
<evidence type="ECO:0000313" key="3">
    <source>
        <dbReference type="EMBL" id="MDI3318911.1"/>
    </source>
</evidence>
<dbReference type="Gene3D" id="6.10.250.330">
    <property type="match status" value="1"/>
</dbReference>
<name>A0ABT6R8M3_9BACT</name>